<sequence>MLSPRDTPPPSSPPPPRVHAACVGVVGGACVALTLLVIRKITVPWFALEAGLILAILAVAVAARSPALRVSLPLGVLPLSYLFFQATLSAMMFPDIAFFWNAGREWLPGIMKMLALRSALAGCLGALFFAAMASTMVHVPSRALHAASVAVLALTTGLVAVSTVRAAREPDPEHHLASLPSLGVIPPVEGEPSLIEKGPPDPSGTPIATRIHDVTIGGLGVRRLCPSLVERCFLDVKHAGEPFDVRLVAWLSQRTSYPAAGDAAACEHQPRWVDPGATLAVREASPLVHEASSLTGRRELDALLVLDGTLHNAPRGGEAGPVVLTPPRFSATAVSMRHLAAMLGAHRRAIAVAACGVILAAALLGHRRRVGSALARIARARVAVLGQDGWLDFADGSPPVRAGDRGLPVGPVVVLEPGSAGAYRGGALPEGGIVAGAQADLLAQGRARIAQIDVVVFFVAVLAALPLLTAAVTLNLW</sequence>
<reference evidence="2 3" key="1">
    <citation type="submission" date="2015-09" db="EMBL/GenBank/DDBJ databases">
        <title>Sorangium comparison.</title>
        <authorList>
            <person name="Zaburannyi N."/>
            <person name="Bunk B."/>
            <person name="Overmann J."/>
            <person name="Mueller R."/>
        </authorList>
    </citation>
    <scope>NUCLEOTIDE SEQUENCE [LARGE SCALE GENOMIC DNA]</scope>
    <source>
        <strain evidence="2 3">So ce26</strain>
    </source>
</reference>
<feature type="transmembrane region" description="Helical" evidence="1">
    <location>
        <begin position="45"/>
        <end position="63"/>
    </location>
</feature>
<feature type="transmembrane region" description="Helical" evidence="1">
    <location>
        <begin position="114"/>
        <end position="137"/>
    </location>
</feature>
<name>A0A2L0EVX0_SORCE</name>
<dbReference type="Proteomes" id="UP000238348">
    <property type="component" value="Chromosome"/>
</dbReference>
<evidence type="ECO:0000256" key="1">
    <source>
        <dbReference type="SAM" id="Phobius"/>
    </source>
</evidence>
<keyword evidence="1" id="KW-1133">Transmembrane helix</keyword>
<feature type="transmembrane region" description="Helical" evidence="1">
    <location>
        <begin position="18"/>
        <end position="38"/>
    </location>
</feature>
<proteinExistence type="predicted"/>
<evidence type="ECO:0000313" key="3">
    <source>
        <dbReference type="Proteomes" id="UP000238348"/>
    </source>
</evidence>
<keyword evidence="1" id="KW-0472">Membrane</keyword>
<keyword evidence="1" id="KW-0812">Transmembrane</keyword>
<feature type="transmembrane region" description="Helical" evidence="1">
    <location>
        <begin position="83"/>
        <end position="102"/>
    </location>
</feature>
<feature type="transmembrane region" description="Helical" evidence="1">
    <location>
        <begin position="454"/>
        <end position="474"/>
    </location>
</feature>
<dbReference type="OrthoDB" id="9823792at2"/>
<accession>A0A2L0EVX0</accession>
<dbReference type="RefSeq" id="WP_159397234.1">
    <property type="nucleotide sequence ID" value="NZ_CP012673.1"/>
</dbReference>
<gene>
    <name evidence="2" type="ORF">SOCE26_049010</name>
</gene>
<dbReference type="PROSITE" id="PS51257">
    <property type="entry name" value="PROKAR_LIPOPROTEIN"/>
    <property type="match status" value="1"/>
</dbReference>
<dbReference type="AlphaFoldDB" id="A0A2L0EVX0"/>
<organism evidence="2 3">
    <name type="scientific">Sorangium cellulosum</name>
    <name type="common">Polyangium cellulosum</name>
    <dbReference type="NCBI Taxonomy" id="56"/>
    <lineage>
        <taxon>Bacteria</taxon>
        <taxon>Pseudomonadati</taxon>
        <taxon>Myxococcota</taxon>
        <taxon>Polyangia</taxon>
        <taxon>Polyangiales</taxon>
        <taxon>Polyangiaceae</taxon>
        <taxon>Sorangium</taxon>
    </lineage>
</organism>
<protein>
    <submittedName>
        <fullName evidence="2">Uncharacterized protein</fullName>
    </submittedName>
</protein>
<dbReference type="EMBL" id="CP012673">
    <property type="protein sequence ID" value="AUX43453.1"/>
    <property type="molecule type" value="Genomic_DNA"/>
</dbReference>
<evidence type="ECO:0000313" key="2">
    <source>
        <dbReference type="EMBL" id="AUX43453.1"/>
    </source>
</evidence>